<protein>
    <submittedName>
        <fullName evidence="2">Uncharacterized protein</fullName>
    </submittedName>
</protein>
<proteinExistence type="predicted"/>
<dbReference type="Proteomes" id="UP001281614">
    <property type="component" value="Unassembled WGS sequence"/>
</dbReference>
<accession>A0AAD9YU68</accession>
<evidence type="ECO:0000256" key="1">
    <source>
        <dbReference type="SAM" id="MobiDB-lite"/>
    </source>
</evidence>
<dbReference type="EMBL" id="VYYT01000022">
    <property type="protein sequence ID" value="KAK2777123.1"/>
    <property type="molecule type" value="Genomic_DNA"/>
</dbReference>
<gene>
    <name evidence="2" type="ORF">CKAH01_12248</name>
</gene>
<feature type="region of interest" description="Disordered" evidence="1">
    <location>
        <begin position="1"/>
        <end position="41"/>
    </location>
</feature>
<organism evidence="2 3">
    <name type="scientific">Colletotrichum kahawae</name>
    <name type="common">Coffee berry disease fungus</name>
    <dbReference type="NCBI Taxonomy" id="34407"/>
    <lineage>
        <taxon>Eukaryota</taxon>
        <taxon>Fungi</taxon>
        <taxon>Dikarya</taxon>
        <taxon>Ascomycota</taxon>
        <taxon>Pezizomycotina</taxon>
        <taxon>Sordariomycetes</taxon>
        <taxon>Hypocreomycetidae</taxon>
        <taxon>Glomerellales</taxon>
        <taxon>Glomerellaceae</taxon>
        <taxon>Colletotrichum</taxon>
        <taxon>Colletotrichum gloeosporioides species complex</taxon>
    </lineage>
</organism>
<sequence>MDPHNQPTDSRRLRRSRKRTALTASNDDPNQPMQAPKPLGHRRLIFSLEGTEALEQGDSSTAGASRTIPVAVQASAPAIQYTLLDDFDAALHKALAERDEVLLRMNSFRRAVPLDIVSGEEGPATMNR</sequence>
<dbReference type="AlphaFoldDB" id="A0AAD9YU68"/>
<name>A0AAD9YU68_COLKA</name>
<comment type="caution">
    <text evidence="2">The sequence shown here is derived from an EMBL/GenBank/DDBJ whole genome shotgun (WGS) entry which is preliminary data.</text>
</comment>
<evidence type="ECO:0000313" key="2">
    <source>
        <dbReference type="EMBL" id="KAK2777123.1"/>
    </source>
</evidence>
<reference evidence="2" key="1">
    <citation type="submission" date="2023-02" db="EMBL/GenBank/DDBJ databases">
        <title>Colletotrichum kahawae CIFC_Que2 genome sequencing and assembly.</title>
        <authorList>
            <person name="Baroncelli R."/>
        </authorList>
    </citation>
    <scope>NUCLEOTIDE SEQUENCE</scope>
    <source>
        <strain evidence="2">CIFC_Que2</strain>
    </source>
</reference>
<keyword evidence="3" id="KW-1185">Reference proteome</keyword>
<evidence type="ECO:0000313" key="3">
    <source>
        <dbReference type="Proteomes" id="UP001281614"/>
    </source>
</evidence>